<dbReference type="Pfam" id="PF12833">
    <property type="entry name" value="HTH_18"/>
    <property type="match status" value="1"/>
</dbReference>
<keyword evidence="1" id="KW-0805">Transcription regulation</keyword>
<dbReference type="InterPro" id="IPR009057">
    <property type="entry name" value="Homeodomain-like_sf"/>
</dbReference>
<name>A0ABV6L7F7_9SPHI</name>
<dbReference type="SMART" id="SM00342">
    <property type="entry name" value="HTH_ARAC"/>
    <property type="match status" value="1"/>
</dbReference>
<dbReference type="RefSeq" id="WP_377023215.1">
    <property type="nucleotide sequence ID" value="NZ_JBHLTS010000022.1"/>
</dbReference>
<keyword evidence="3" id="KW-0804">Transcription</keyword>
<sequence>MNKLPLIKEITRITNNLDIRVSTRFCAGNGAGKHEHEHPNLVFILAGGCAEKRQHGTYERKVADLAYLHAGEAHETTFAEIPTRYLSVDIKPVVFAENHIKEEHLINAINKSPDAKFLVLKIYREMLHNDDHTTDSIAMLFYEFASISRRINPKKKTPHWITIVNEQLNDNWNKTITLKELSQVAGVNPITISKHFPAYFGCTLGAYMRKLKIAHSLSLIKQEGTLLTQTAHVCNFSDQSHFIRNFRNYTSLSPKQYQKL</sequence>
<protein>
    <submittedName>
        <fullName evidence="5">Helix-turn-helix transcriptional regulator</fullName>
    </submittedName>
</protein>
<keyword evidence="2" id="KW-0238">DNA-binding</keyword>
<evidence type="ECO:0000256" key="1">
    <source>
        <dbReference type="ARBA" id="ARBA00023015"/>
    </source>
</evidence>
<evidence type="ECO:0000313" key="5">
    <source>
        <dbReference type="EMBL" id="MFC0515381.1"/>
    </source>
</evidence>
<accession>A0ABV6L7F7</accession>
<feature type="domain" description="HTH araC/xylS-type" evidence="4">
    <location>
        <begin position="162"/>
        <end position="260"/>
    </location>
</feature>
<comment type="caution">
    <text evidence="5">The sequence shown here is derived from an EMBL/GenBank/DDBJ whole genome shotgun (WGS) entry which is preliminary data.</text>
</comment>
<dbReference type="PROSITE" id="PS00041">
    <property type="entry name" value="HTH_ARAC_FAMILY_1"/>
    <property type="match status" value="1"/>
</dbReference>
<dbReference type="Proteomes" id="UP001589828">
    <property type="component" value="Unassembled WGS sequence"/>
</dbReference>
<dbReference type="InterPro" id="IPR050204">
    <property type="entry name" value="AraC_XylS_family_regulators"/>
</dbReference>
<dbReference type="InterPro" id="IPR018062">
    <property type="entry name" value="HTH_AraC-typ_CS"/>
</dbReference>
<dbReference type="SUPFAM" id="SSF46689">
    <property type="entry name" value="Homeodomain-like"/>
    <property type="match status" value="2"/>
</dbReference>
<dbReference type="Gene3D" id="1.10.10.60">
    <property type="entry name" value="Homeodomain-like"/>
    <property type="match status" value="1"/>
</dbReference>
<reference evidence="5 6" key="1">
    <citation type="submission" date="2024-09" db="EMBL/GenBank/DDBJ databases">
        <authorList>
            <person name="Sun Q."/>
            <person name="Mori K."/>
        </authorList>
    </citation>
    <scope>NUCLEOTIDE SEQUENCE [LARGE SCALE GENOMIC DNA]</scope>
    <source>
        <strain evidence="5 6">NCAIM B.02415</strain>
    </source>
</reference>
<dbReference type="EMBL" id="JBHLTS010000022">
    <property type="protein sequence ID" value="MFC0515381.1"/>
    <property type="molecule type" value="Genomic_DNA"/>
</dbReference>
<dbReference type="InterPro" id="IPR018060">
    <property type="entry name" value="HTH_AraC"/>
</dbReference>
<proteinExistence type="predicted"/>
<evidence type="ECO:0000256" key="3">
    <source>
        <dbReference type="ARBA" id="ARBA00023163"/>
    </source>
</evidence>
<keyword evidence="6" id="KW-1185">Reference proteome</keyword>
<dbReference type="PROSITE" id="PS01124">
    <property type="entry name" value="HTH_ARAC_FAMILY_2"/>
    <property type="match status" value="1"/>
</dbReference>
<evidence type="ECO:0000259" key="4">
    <source>
        <dbReference type="PROSITE" id="PS01124"/>
    </source>
</evidence>
<gene>
    <name evidence="5" type="ORF">ACFFGT_14275</name>
</gene>
<evidence type="ECO:0000313" key="6">
    <source>
        <dbReference type="Proteomes" id="UP001589828"/>
    </source>
</evidence>
<organism evidence="5 6">
    <name type="scientific">Mucilaginibacter angelicae</name>
    <dbReference type="NCBI Taxonomy" id="869718"/>
    <lineage>
        <taxon>Bacteria</taxon>
        <taxon>Pseudomonadati</taxon>
        <taxon>Bacteroidota</taxon>
        <taxon>Sphingobacteriia</taxon>
        <taxon>Sphingobacteriales</taxon>
        <taxon>Sphingobacteriaceae</taxon>
        <taxon>Mucilaginibacter</taxon>
    </lineage>
</organism>
<evidence type="ECO:0000256" key="2">
    <source>
        <dbReference type="ARBA" id="ARBA00023125"/>
    </source>
</evidence>
<dbReference type="PANTHER" id="PTHR46796">
    <property type="entry name" value="HTH-TYPE TRANSCRIPTIONAL ACTIVATOR RHAS-RELATED"/>
    <property type="match status" value="1"/>
</dbReference>